<dbReference type="AlphaFoldDB" id="A0A8H7R174"/>
<gene>
    <name evidence="2" type="ORF">INT46_003878</name>
</gene>
<keyword evidence="1" id="KW-0812">Transmembrane</keyword>
<proteinExistence type="predicted"/>
<evidence type="ECO:0000313" key="2">
    <source>
        <dbReference type="EMBL" id="KAG2201301.1"/>
    </source>
</evidence>
<dbReference type="OrthoDB" id="2282690at2759"/>
<comment type="caution">
    <text evidence="2">The sequence shown here is derived from an EMBL/GenBank/DDBJ whole genome shotgun (WGS) entry which is preliminary data.</text>
</comment>
<protein>
    <submittedName>
        <fullName evidence="2">Uncharacterized protein</fullName>
    </submittedName>
</protein>
<evidence type="ECO:0000256" key="1">
    <source>
        <dbReference type="SAM" id="Phobius"/>
    </source>
</evidence>
<keyword evidence="3" id="KW-1185">Reference proteome</keyword>
<accession>A0A8H7R174</accession>
<evidence type="ECO:0000313" key="3">
    <source>
        <dbReference type="Proteomes" id="UP000650833"/>
    </source>
</evidence>
<dbReference type="EMBL" id="JAEPRC010000289">
    <property type="protein sequence ID" value="KAG2201301.1"/>
    <property type="molecule type" value="Genomic_DNA"/>
</dbReference>
<sequence length="225" mass="25904">MPFNNEISTLPSNNSTTTVTKSWRDKLINFYTWCKIISLGLNLIYMIRTFEDIYDAGSNITTHQQLTESYTIPIQYGFQILIGCLMMFCLVVDLVVLTTSKLVIADWYWRPGVFFFTFTCGKEIVLLIELLFNNDKFFENCQQRLGSGFHGGSIVLVSEICTMQNNLNHVLVFGVLIRDILICSAYVAAGYFYVVRLIQVLKRRESTDTTAMHIMTNSYRYPITQ</sequence>
<reference evidence="2" key="1">
    <citation type="submission" date="2020-12" db="EMBL/GenBank/DDBJ databases">
        <title>Metabolic potential, ecology and presence of endohyphal bacteria is reflected in genomic diversity of Mucoromycotina.</title>
        <authorList>
            <person name="Muszewska A."/>
            <person name="Okrasinska A."/>
            <person name="Steczkiewicz K."/>
            <person name="Drgas O."/>
            <person name="Orlowska M."/>
            <person name="Perlinska-Lenart U."/>
            <person name="Aleksandrzak-Piekarczyk T."/>
            <person name="Szatraj K."/>
            <person name="Zielenkiewicz U."/>
            <person name="Pilsyk S."/>
            <person name="Malc E."/>
            <person name="Mieczkowski P."/>
            <person name="Kruszewska J.S."/>
            <person name="Biernat P."/>
            <person name="Pawlowska J."/>
        </authorList>
    </citation>
    <scope>NUCLEOTIDE SEQUENCE</scope>
    <source>
        <strain evidence="2">CBS 226.32</strain>
    </source>
</reference>
<feature type="transmembrane region" description="Helical" evidence="1">
    <location>
        <begin position="108"/>
        <end position="128"/>
    </location>
</feature>
<keyword evidence="1" id="KW-0472">Membrane</keyword>
<feature type="transmembrane region" description="Helical" evidence="1">
    <location>
        <begin position="170"/>
        <end position="194"/>
    </location>
</feature>
<keyword evidence="1" id="KW-1133">Transmembrane helix</keyword>
<name>A0A8H7R174_9FUNG</name>
<dbReference type="Proteomes" id="UP000650833">
    <property type="component" value="Unassembled WGS sequence"/>
</dbReference>
<organism evidence="2 3">
    <name type="scientific">Mucor plumbeus</name>
    <dbReference type="NCBI Taxonomy" id="97098"/>
    <lineage>
        <taxon>Eukaryota</taxon>
        <taxon>Fungi</taxon>
        <taxon>Fungi incertae sedis</taxon>
        <taxon>Mucoromycota</taxon>
        <taxon>Mucoromycotina</taxon>
        <taxon>Mucoromycetes</taxon>
        <taxon>Mucorales</taxon>
        <taxon>Mucorineae</taxon>
        <taxon>Mucoraceae</taxon>
        <taxon>Mucor</taxon>
    </lineage>
</organism>
<feature type="transmembrane region" description="Helical" evidence="1">
    <location>
        <begin position="76"/>
        <end position="96"/>
    </location>
</feature>
<feature type="transmembrane region" description="Helical" evidence="1">
    <location>
        <begin position="30"/>
        <end position="47"/>
    </location>
</feature>